<feature type="region of interest" description="Disordered" evidence="1">
    <location>
        <begin position="62"/>
        <end position="83"/>
    </location>
</feature>
<dbReference type="Proteomes" id="UP000265618">
    <property type="component" value="Unassembled WGS sequence"/>
</dbReference>
<organism evidence="2 3">
    <name type="scientific">Kipferlia bialata</name>
    <dbReference type="NCBI Taxonomy" id="797122"/>
    <lineage>
        <taxon>Eukaryota</taxon>
        <taxon>Metamonada</taxon>
        <taxon>Carpediemonas-like organisms</taxon>
        <taxon>Kipferlia</taxon>
    </lineage>
</organism>
<evidence type="ECO:0000313" key="3">
    <source>
        <dbReference type="Proteomes" id="UP000265618"/>
    </source>
</evidence>
<gene>
    <name evidence="2" type="ORF">KIPB_011336</name>
</gene>
<comment type="caution">
    <text evidence="2">The sequence shown here is derived from an EMBL/GenBank/DDBJ whole genome shotgun (WGS) entry which is preliminary data.</text>
</comment>
<accession>A0A9K3D7D9</accession>
<evidence type="ECO:0000313" key="2">
    <source>
        <dbReference type="EMBL" id="GIQ88975.1"/>
    </source>
</evidence>
<name>A0A9K3D7D9_9EUKA</name>
<proteinExistence type="predicted"/>
<dbReference type="EMBL" id="BDIP01004571">
    <property type="protein sequence ID" value="GIQ88975.1"/>
    <property type="molecule type" value="Genomic_DNA"/>
</dbReference>
<feature type="non-terminal residue" evidence="2">
    <location>
        <position position="1"/>
    </location>
</feature>
<dbReference type="AlphaFoldDB" id="A0A9K3D7D9"/>
<protein>
    <submittedName>
        <fullName evidence="2">Uncharacterized protein</fullName>
    </submittedName>
</protein>
<feature type="compositionally biased region" description="Acidic residues" evidence="1">
    <location>
        <begin position="64"/>
        <end position="78"/>
    </location>
</feature>
<feature type="region of interest" description="Disordered" evidence="1">
    <location>
        <begin position="104"/>
        <end position="141"/>
    </location>
</feature>
<evidence type="ECO:0000256" key="1">
    <source>
        <dbReference type="SAM" id="MobiDB-lite"/>
    </source>
</evidence>
<sequence>GCYVVEVAAEGIAVRTLLTIGTLSLVSQICHLGVLCKVIDTETGAVVPDAVLQIGTNTYTALSDDTETEGEGEAEGESDSQASIIVPFRTMGDGLSSQQRVVVSVPNPRTRPSAQGEGEGEGEGGRERESTVENGTLDGETDSDCMYSVTARIQLPQASLSLATDWVIDRESCVRAGQGRITCRSRLSVADSGEHWFLDMANHYYVNYCIYL</sequence>
<reference evidence="2 3" key="1">
    <citation type="journal article" date="2018" name="PLoS ONE">
        <title>The draft genome of Kipferlia bialata reveals reductive genome evolution in fornicate parasites.</title>
        <authorList>
            <person name="Tanifuji G."/>
            <person name="Takabayashi S."/>
            <person name="Kume K."/>
            <person name="Takagi M."/>
            <person name="Nakayama T."/>
            <person name="Kamikawa R."/>
            <person name="Inagaki Y."/>
            <person name="Hashimoto T."/>
        </authorList>
    </citation>
    <scope>NUCLEOTIDE SEQUENCE [LARGE SCALE GENOMIC DNA]</scope>
    <source>
        <strain evidence="2">NY0173</strain>
    </source>
</reference>
<keyword evidence="3" id="KW-1185">Reference proteome</keyword>